<proteinExistence type="predicted"/>
<dbReference type="Proteomes" id="UP000887159">
    <property type="component" value="Unassembled WGS sequence"/>
</dbReference>
<accession>A0A8X6VK41</accession>
<dbReference type="AlphaFoldDB" id="A0A8X6VK41"/>
<comment type="caution">
    <text evidence="1">The sequence shown here is derived from an EMBL/GenBank/DDBJ whole genome shotgun (WGS) entry which is preliminary data.</text>
</comment>
<gene>
    <name evidence="1" type="ORF">TNCV_1284141</name>
</gene>
<organism evidence="1 2">
    <name type="scientific">Trichonephila clavipes</name>
    <name type="common">Golden silk orbweaver</name>
    <name type="synonym">Nephila clavipes</name>
    <dbReference type="NCBI Taxonomy" id="2585209"/>
    <lineage>
        <taxon>Eukaryota</taxon>
        <taxon>Metazoa</taxon>
        <taxon>Ecdysozoa</taxon>
        <taxon>Arthropoda</taxon>
        <taxon>Chelicerata</taxon>
        <taxon>Arachnida</taxon>
        <taxon>Araneae</taxon>
        <taxon>Araneomorphae</taxon>
        <taxon>Entelegynae</taxon>
        <taxon>Araneoidea</taxon>
        <taxon>Nephilidae</taxon>
        <taxon>Trichonephila</taxon>
    </lineage>
</organism>
<reference evidence="1" key="1">
    <citation type="submission" date="2020-08" db="EMBL/GenBank/DDBJ databases">
        <title>Multicomponent nature underlies the extraordinary mechanical properties of spider dragline silk.</title>
        <authorList>
            <person name="Kono N."/>
            <person name="Nakamura H."/>
            <person name="Mori M."/>
            <person name="Yoshida Y."/>
            <person name="Ohtoshi R."/>
            <person name="Malay A.D."/>
            <person name="Moran D.A.P."/>
            <person name="Tomita M."/>
            <person name="Numata K."/>
            <person name="Arakawa K."/>
        </authorList>
    </citation>
    <scope>NUCLEOTIDE SEQUENCE</scope>
</reference>
<evidence type="ECO:0000313" key="2">
    <source>
        <dbReference type="Proteomes" id="UP000887159"/>
    </source>
</evidence>
<keyword evidence="2" id="KW-1185">Reference proteome</keyword>
<sequence>MGSFHHRFNTELEEFAGPNTDSADFAVFLVRFAEGTSLGHPPKRQVSLFLPLSDPLTSLIYPPMFFPCPPLSDSAPLNFCHSSAPIRFDTFQLSPTGADVWVIIVCFQTRCRHRIGSKQNTLLMHLL</sequence>
<name>A0A8X6VK41_TRICX</name>
<protein>
    <submittedName>
        <fullName evidence="1">Uncharacterized protein</fullName>
    </submittedName>
</protein>
<evidence type="ECO:0000313" key="1">
    <source>
        <dbReference type="EMBL" id="GFY15769.1"/>
    </source>
</evidence>
<dbReference type="EMBL" id="BMAU01021335">
    <property type="protein sequence ID" value="GFY15769.1"/>
    <property type="molecule type" value="Genomic_DNA"/>
</dbReference>